<feature type="transmembrane region" description="Helical" evidence="7">
    <location>
        <begin position="414"/>
        <end position="435"/>
    </location>
</feature>
<feature type="transmembrane region" description="Helical" evidence="7">
    <location>
        <begin position="158"/>
        <end position="176"/>
    </location>
</feature>
<dbReference type="AlphaFoldDB" id="A0A1G6R3T7"/>
<evidence type="ECO:0000256" key="6">
    <source>
        <dbReference type="SAM" id="MobiDB-lite"/>
    </source>
</evidence>
<dbReference type="GO" id="GO:0055091">
    <property type="term" value="P:phospholipid homeostasis"/>
    <property type="evidence" value="ECO:0007669"/>
    <property type="project" value="TreeGrafter"/>
</dbReference>
<dbReference type="STRING" id="993073.AS029_15790"/>
<evidence type="ECO:0000256" key="4">
    <source>
        <dbReference type="ARBA" id="ARBA00022989"/>
    </source>
</evidence>
<evidence type="ECO:0000259" key="8">
    <source>
        <dbReference type="Pfam" id="PF09924"/>
    </source>
</evidence>
<dbReference type="EMBL" id="FMYG01000010">
    <property type="protein sequence ID" value="SDC99262.1"/>
    <property type="molecule type" value="Genomic_DNA"/>
</dbReference>
<feature type="transmembrane region" description="Helical" evidence="7">
    <location>
        <begin position="49"/>
        <end position="68"/>
    </location>
</feature>
<evidence type="ECO:0000313" key="9">
    <source>
        <dbReference type="EMBL" id="SDC99262.1"/>
    </source>
</evidence>
<feature type="transmembrane region" description="Helical" evidence="7">
    <location>
        <begin position="478"/>
        <end position="500"/>
    </location>
</feature>
<feature type="transmembrane region" description="Helical" evidence="7">
    <location>
        <begin position="332"/>
        <end position="353"/>
    </location>
</feature>
<dbReference type="GO" id="GO:0016755">
    <property type="term" value="F:aminoacyltransferase activity"/>
    <property type="evidence" value="ECO:0007669"/>
    <property type="project" value="TreeGrafter"/>
</dbReference>
<feature type="domain" description="Phosphatidylglycerol lysyltransferase C-terminal" evidence="8">
    <location>
        <begin position="517"/>
        <end position="815"/>
    </location>
</feature>
<protein>
    <submittedName>
        <fullName evidence="9">Lysylphosphatidylglycerol synthetase, C-terminal domain, DUF2156 family</fullName>
    </submittedName>
</protein>
<accession>A0A1G6R3T7</accession>
<dbReference type="PANTHER" id="PTHR34697">
    <property type="entry name" value="PHOSPHATIDYLGLYCEROL LYSYLTRANSFERASE"/>
    <property type="match status" value="1"/>
</dbReference>
<feature type="transmembrane region" description="Helical" evidence="7">
    <location>
        <begin position="183"/>
        <end position="199"/>
    </location>
</feature>
<dbReference type="Pfam" id="PF09924">
    <property type="entry name" value="LPG_synthase_C"/>
    <property type="match status" value="1"/>
</dbReference>
<keyword evidence="4 7" id="KW-1133">Transmembrane helix</keyword>
<feature type="compositionally biased region" description="Pro residues" evidence="6">
    <location>
        <begin position="14"/>
        <end position="23"/>
    </location>
</feature>
<dbReference type="SUPFAM" id="SSF55729">
    <property type="entry name" value="Acyl-CoA N-acyltransferases (Nat)"/>
    <property type="match status" value="1"/>
</dbReference>
<feature type="transmembrane region" description="Helical" evidence="7">
    <location>
        <begin position="238"/>
        <end position="270"/>
    </location>
</feature>
<dbReference type="InterPro" id="IPR051211">
    <property type="entry name" value="PG_lysyltransferase"/>
</dbReference>
<feature type="transmembrane region" description="Helical" evidence="7">
    <location>
        <begin position="373"/>
        <end position="394"/>
    </location>
</feature>
<evidence type="ECO:0000313" key="10">
    <source>
        <dbReference type="Proteomes" id="UP000183203"/>
    </source>
</evidence>
<proteinExistence type="predicted"/>
<feature type="compositionally biased region" description="Low complexity" evidence="6">
    <location>
        <begin position="1"/>
        <end position="13"/>
    </location>
</feature>
<dbReference type="Proteomes" id="UP000183203">
    <property type="component" value="Unassembled WGS sequence"/>
</dbReference>
<keyword evidence="2" id="KW-1003">Cell membrane</keyword>
<evidence type="ECO:0000256" key="1">
    <source>
        <dbReference type="ARBA" id="ARBA00004651"/>
    </source>
</evidence>
<gene>
    <name evidence="9" type="ORF">SAMN05216418_0029</name>
</gene>
<name>A0A1G6R3T7_9MICO</name>
<dbReference type="InterPro" id="IPR016181">
    <property type="entry name" value="Acyl_CoA_acyltransferase"/>
</dbReference>
<keyword evidence="3 7" id="KW-0812">Transmembrane</keyword>
<organism evidence="9 10">
    <name type="scientific">Microbacterium enclense</name>
    <dbReference type="NCBI Taxonomy" id="993073"/>
    <lineage>
        <taxon>Bacteria</taxon>
        <taxon>Bacillati</taxon>
        <taxon>Actinomycetota</taxon>
        <taxon>Actinomycetes</taxon>
        <taxon>Micrococcales</taxon>
        <taxon>Microbacteriaceae</taxon>
        <taxon>Microbacterium</taxon>
    </lineage>
</organism>
<comment type="subcellular location">
    <subcellularLocation>
        <location evidence="1">Cell membrane</location>
        <topology evidence="1">Multi-pass membrane protein</topology>
    </subcellularLocation>
</comment>
<feature type="region of interest" description="Disordered" evidence="6">
    <location>
        <begin position="1"/>
        <end position="29"/>
    </location>
</feature>
<sequence>MSPVSSPTVSAPAPAVPAAPQPTAPRGDAHRLAATASPGRLTALLRRHVGTLSIAALLIVTGTVSIATPGGGTPGASFDVREMLLSLVRVDDPLALVVVLALALVVCVAAEAVMGTRRLLAAFFGGGLVVGVLGRVLAAFEENVIPVVPLNAPPTAGAPPLAALLTVALAASCFAAPRWRRRVRLIGVVFAVTLFLYAASAGDMYALIALPVGAGAGLLMGGTRSAGVLRSSRSEQRVLLAALTVVFAVGPVVATVWGSGAGLLSVYGWLSYDPLASTGGTVCAIGSDAAPCALPLRDYAELQPWAGWIAALPQVVLLIAAWGILRGRRGALHLAVAMNLLTVVAMTAVIALTETDTLRQLADARSGYAAIDVWQTLLGMVVGALLPLAAALVLIRFRSAAQIASAPAVRRRFVATLAIAAGGTLVLAVFGILTFSSGFRPWPSLPAVLATLPLRLLPPSLLPSEALSFVPVTVEAQATWYLLPLAFWVVVIGATVRFVVGSRATAGAPDRERAQALLAAGSGDTLAHMTLWEGNSYWLAADVEAAIAYRVRGRFAVTLGGPFGPDRDDPALAAAFVDFCEERGWTPVFYSVDDADRARLAFLGWHELRVAEEASLDPQTWMPTGKKRQDVRTATNRAEREGVTAEWTRWSAVSVVARAQIRDISEAWVADKTIPEMEFTLGSTDQLADPAVRLLLARDAHDRIVAFTSWIPVHRDGAVAGYALDVMRRREGAMNGVMEFLIGRAVEQLRADGMTVMSLSGSPLARHDAVDDGDRSSIERGLDVLSALLEPAYGFRSLATFKKKFQPEFSPLWMVSPDPALLPAIGVALVRCYIPGLTLRGAVQLTAALRRSRETISA</sequence>
<evidence type="ECO:0000256" key="5">
    <source>
        <dbReference type="ARBA" id="ARBA00023136"/>
    </source>
</evidence>
<dbReference type="InterPro" id="IPR024320">
    <property type="entry name" value="LPG_synthase_C"/>
</dbReference>
<dbReference type="PANTHER" id="PTHR34697:SF2">
    <property type="entry name" value="PHOSPHATIDYLGLYCEROL LYSYLTRANSFERASE"/>
    <property type="match status" value="1"/>
</dbReference>
<evidence type="ECO:0000256" key="7">
    <source>
        <dbReference type="SAM" id="Phobius"/>
    </source>
</evidence>
<evidence type="ECO:0000256" key="2">
    <source>
        <dbReference type="ARBA" id="ARBA00022475"/>
    </source>
</evidence>
<dbReference type="GO" id="GO:0005886">
    <property type="term" value="C:plasma membrane"/>
    <property type="evidence" value="ECO:0007669"/>
    <property type="project" value="UniProtKB-SubCell"/>
</dbReference>
<keyword evidence="5 7" id="KW-0472">Membrane</keyword>
<feature type="transmembrane region" description="Helical" evidence="7">
    <location>
        <begin position="305"/>
        <end position="325"/>
    </location>
</feature>
<feature type="transmembrane region" description="Helical" evidence="7">
    <location>
        <begin position="119"/>
        <end position="138"/>
    </location>
</feature>
<evidence type="ECO:0000256" key="3">
    <source>
        <dbReference type="ARBA" id="ARBA00022692"/>
    </source>
</evidence>
<feature type="transmembrane region" description="Helical" evidence="7">
    <location>
        <begin position="205"/>
        <end position="226"/>
    </location>
</feature>
<reference evidence="9 10" key="1">
    <citation type="submission" date="2016-09" db="EMBL/GenBank/DDBJ databases">
        <authorList>
            <person name="Capua I."/>
            <person name="De Benedictis P."/>
            <person name="Joannis T."/>
            <person name="Lombin L.H."/>
            <person name="Cattoli G."/>
        </authorList>
    </citation>
    <scope>NUCLEOTIDE SEQUENCE [LARGE SCALE GENOMIC DNA]</scope>
    <source>
        <strain evidence="9 10">NIO-1002</strain>
    </source>
</reference>
<feature type="transmembrane region" description="Helical" evidence="7">
    <location>
        <begin position="93"/>
        <end position="112"/>
    </location>
</feature>